<dbReference type="FunFam" id="2.40.30.10:FF:000054">
    <property type="entry name" value="Translation initiation factor IF-2"/>
    <property type="match status" value="1"/>
</dbReference>
<name>A0A4R9FQ68_9LEPT</name>
<dbReference type="PANTHER" id="PTHR43381:SF5">
    <property type="entry name" value="TR-TYPE G DOMAIN-CONTAINING PROTEIN"/>
    <property type="match status" value="1"/>
</dbReference>
<feature type="binding site" evidence="8">
    <location>
        <begin position="562"/>
        <end position="565"/>
    </location>
    <ligand>
        <name>GTP</name>
        <dbReference type="ChEBI" id="CHEBI:37565"/>
    </ligand>
</feature>
<evidence type="ECO:0000313" key="12">
    <source>
        <dbReference type="EMBL" id="TGK00922.1"/>
    </source>
</evidence>
<dbReference type="FunFam" id="3.40.50.300:FF:000019">
    <property type="entry name" value="Translation initiation factor IF-2"/>
    <property type="match status" value="1"/>
</dbReference>
<dbReference type="InterPro" id="IPR027417">
    <property type="entry name" value="P-loop_NTPase"/>
</dbReference>
<feature type="binding site" evidence="8">
    <location>
        <begin position="508"/>
        <end position="512"/>
    </location>
    <ligand>
        <name>GTP</name>
        <dbReference type="ChEBI" id="CHEBI:37565"/>
    </ligand>
</feature>
<dbReference type="NCBIfam" id="TIGR00487">
    <property type="entry name" value="IF-2"/>
    <property type="match status" value="1"/>
</dbReference>
<evidence type="ECO:0000256" key="8">
    <source>
        <dbReference type="HAMAP-Rule" id="MF_00100"/>
    </source>
</evidence>
<gene>
    <name evidence="8" type="primary">infB</name>
    <name evidence="12" type="ORF">EHO59_13455</name>
</gene>
<comment type="caution">
    <text evidence="12">The sequence shown here is derived from an EMBL/GenBank/DDBJ whole genome shotgun (WGS) entry which is preliminary data.</text>
</comment>
<evidence type="ECO:0000313" key="13">
    <source>
        <dbReference type="Proteomes" id="UP000297453"/>
    </source>
</evidence>
<dbReference type="SUPFAM" id="SSF52156">
    <property type="entry name" value="Initiation factor IF2/eIF5b, domain 3"/>
    <property type="match status" value="1"/>
</dbReference>
<feature type="region of interest" description="Disordered" evidence="10">
    <location>
        <begin position="1"/>
        <end position="356"/>
    </location>
</feature>
<dbReference type="CDD" id="cd03692">
    <property type="entry name" value="mtIF2_IVc"/>
    <property type="match status" value="1"/>
</dbReference>
<keyword evidence="3 8" id="KW-0396">Initiation factor</keyword>
<evidence type="ECO:0000256" key="2">
    <source>
        <dbReference type="ARBA" id="ARBA00020675"/>
    </source>
</evidence>
<dbReference type="GO" id="GO:0003743">
    <property type="term" value="F:translation initiation factor activity"/>
    <property type="evidence" value="ECO:0007669"/>
    <property type="project" value="UniProtKB-UniRule"/>
</dbReference>
<dbReference type="Pfam" id="PF22042">
    <property type="entry name" value="EF-G_D2"/>
    <property type="match status" value="1"/>
</dbReference>
<dbReference type="PROSITE" id="PS51722">
    <property type="entry name" value="G_TR_2"/>
    <property type="match status" value="1"/>
</dbReference>
<dbReference type="Proteomes" id="UP000297453">
    <property type="component" value="Unassembled WGS sequence"/>
</dbReference>
<dbReference type="PANTHER" id="PTHR43381">
    <property type="entry name" value="TRANSLATION INITIATION FACTOR IF-2-RELATED"/>
    <property type="match status" value="1"/>
</dbReference>
<feature type="compositionally biased region" description="Polar residues" evidence="10">
    <location>
        <begin position="113"/>
        <end position="126"/>
    </location>
</feature>
<accession>A0A4R9FQ68</accession>
<dbReference type="PRINTS" id="PR01228">
    <property type="entry name" value="EGGSHELL"/>
</dbReference>
<evidence type="ECO:0000256" key="3">
    <source>
        <dbReference type="ARBA" id="ARBA00022540"/>
    </source>
</evidence>
<feature type="binding site" evidence="8">
    <location>
        <begin position="462"/>
        <end position="469"/>
    </location>
    <ligand>
        <name>GTP</name>
        <dbReference type="ChEBI" id="CHEBI:37565"/>
    </ligand>
</feature>
<feature type="domain" description="Tr-type G" evidence="11">
    <location>
        <begin position="453"/>
        <end position="622"/>
    </location>
</feature>
<organism evidence="12 13">
    <name type="scientific">Leptospira semungkisensis</name>
    <dbReference type="NCBI Taxonomy" id="2484985"/>
    <lineage>
        <taxon>Bacteria</taxon>
        <taxon>Pseudomonadati</taxon>
        <taxon>Spirochaetota</taxon>
        <taxon>Spirochaetia</taxon>
        <taxon>Leptospirales</taxon>
        <taxon>Leptospiraceae</taxon>
        <taxon>Leptospira</taxon>
    </lineage>
</organism>
<feature type="compositionally biased region" description="Basic and acidic residues" evidence="10">
    <location>
        <begin position="28"/>
        <end position="44"/>
    </location>
</feature>
<evidence type="ECO:0000256" key="6">
    <source>
        <dbReference type="ARBA" id="ARBA00023134"/>
    </source>
</evidence>
<dbReference type="EMBL" id="RQEP01000018">
    <property type="protein sequence ID" value="TGK00922.1"/>
    <property type="molecule type" value="Genomic_DNA"/>
</dbReference>
<comment type="function">
    <text evidence="7 8 9">One of the essential components for the initiation of protein synthesis. Protects formylmethionyl-tRNA from spontaneous hydrolysis and promotes its binding to the 30S ribosomal subunits. Also involved in the hydrolysis of GTP during the formation of the 70S ribosomal complex.</text>
</comment>
<keyword evidence="13" id="KW-1185">Reference proteome</keyword>
<dbReference type="RefSeq" id="WP_135588898.1">
    <property type="nucleotide sequence ID" value="NZ_RQEP01000018.1"/>
</dbReference>
<feature type="compositionally biased region" description="Gly residues" evidence="10">
    <location>
        <begin position="207"/>
        <end position="312"/>
    </location>
</feature>
<dbReference type="GO" id="GO:0005829">
    <property type="term" value="C:cytosol"/>
    <property type="evidence" value="ECO:0007669"/>
    <property type="project" value="TreeGrafter"/>
</dbReference>
<dbReference type="InterPro" id="IPR006847">
    <property type="entry name" value="IF2_N"/>
</dbReference>
<dbReference type="PROSITE" id="PS01176">
    <property type="entry name" value="IF2"/>
    <property type="match status" value="1"/>
</dbReference>
<comment type="similarity">
    <text evidence="1 8 9">Belongs to the TRAFAC class translation factor GTPase superfamily. Classic translation factor GTPase family. IF-2 subfamily.</text>
</comment>
<dbReference type="FunFam" id="2.40.30.10:FF:000008">
    <property type="entry name" value="Translation initiation factor IF-2"/>
    <property type="match status" value="1"/>
</dbReference>
<evidence type="ECO:0000256" key="1">
    <source>
        <dbReference type="ARBA" id="ARBA00007733"/>
    </source>
</evidence>
<dbReference type="InterPro" id="IPR009000">
    <property type="entry name" value="Transl_B-barrel_sf"/>
</dbReference>
<dbReference type="InterPro" id="IPR036925">
    <property type="entry name" value="TIF_IF2_dom3_sf"/>
</dbReference>
<dbReference type="InterPro" id="IPR015760">
    <property type="entry name" value="TIF_IF2"/>
</dbReference>
<dbReference type="CDD" id="cd01887">
    <property type="entry name" value="IF2_eIF5B"/>
    <property type="match status" value="1"/>
</dbReference>
<dbReference type="InterPro" id="IPR044145">
    <property type="entry name" value="IF2_II"/>
</dbReference>
<dbReference type="SUPFAM" id="SSF52540">
    <property type="entry name" value="P-loop containing nucleoside triphosphate hydrolases"/>
    <property type="match status" value="1"/>
</dbReference>
<feature type="compositionally biased region" description="Basic and acidic residues" evidence="10">
    <location>
        <begin position="332"/>
        <end position="344"/>
    </location>
</feature>
<evidence type="ECO:0000256" key="9">
    <source>
        <dbReference type="RuleBase" id="RU000644"/>
    </source>
</evidence>
<evidence type="ECO:0000256" key="7">
    <source>
        <dbReference type="ARBA" id="ARBA00025162"/>
    </source>
</evidence>
<comment type="subcellular location">
    <subcellularLocation>
        <location evidence="8">Cytoplasm</location>
    </subcellularLocation>
</comment>
<dbReference type="Pfam" id="PF00009">
    <property type="entry name" value="GTP_EFTU"/>
    <property type="match status" value="1"/>
</dbReference>
<dbReference type="Pfam" id="PF04760">
    <property type="entry name" value="IF2_N"/>
    <property type="match status" value="1"/>
</dbReference>
<dbReference type="HAMAP" id="MF_00100_B">
    <property type="entry name" value="IF_2_B"/>
    <property type="match status" value="1"/>
</dbReference>
<dbReference type="GO" id="GO:0003924">
    <property type="term" value="F:GTPase activity"/>
    <property type="evidence" value="ECO:0007669"/>
    <property type="project" value="UniProtKB-UniRule"/>
</dbReference>
<keyword evidence="5 8" id="KW-0648">Protein biosynthesis</keyword>
<dbReference type="InterPro" id="IPR000795">
    <property type="entry name" value="T_Tr_GTP-bd_dom"/>
</dbReference>
<proteinExistence type="inferred from homology"/>
<feature type="compositionally biased region" description="Gly residues" evidence="10">
    <location>
        <begin position="153"/>
        <end position="167"/>
    </location>
</feature>
<dbReference type="Pfam" id="PF11987">
    <property type="entry name" value="IF-2"/>
    <property type="match status" value="1"/>
</dbReference>
<dbReference type="GO" id="GO:0005525">
    <property type="term" value="F:GTP binding"/>
    <property type="evidence" value="ECO:0007669"/>
    <property type="project" value="UniProtKB-KW"/>
</dbReference>
<protein>
    <recommendedName>
        <fullName evidence="2 8">Translation initiation factor IF-2</fullName>
    </recommendedName>
</protein>
<dbReference type="SUPFAM" id="SSF50447">
    <property type="entry name" value="Translation proteins"/>
    <property type="match status" value="2"/>
</dbReference>
<dbReference type="CDD" id="cd03702">
    <property type="entry name" value="IF2_mtIF2_II"/>
    <property type="match status" value="1"/>
</dbReference>
<sequence length="955" mass="100307">MEDKNKSIKEKLQGTGDAGKKKKLIIKKKADEKTSSPSAKKEAASDSGPSAARQTASSSSGTPSPKPTPTPKKEPLFPEPTSKQSDPPVPRSAPPEHILGEGRSPFQREDNNIIVSRPNQRPTYSNQNRSGEEGGQGGGYRGNREGGNYQPREGGGGYQGGQGGGYRGNREGGNYQPREGGGGYQGGQGGGGYRGNREGGNYQPREGGQGGGYRGGQGGQGGGYQGGQGGGYRGGQGGQGGGGYRGGQGGQGGGGYRGGQGGGGQGGFRGGPGGQGGGYRGGPGGQGGGYRGGSGGQGGGFRGGPGGQGGVGTPPPGLGGPGEGRGVPSGKKRNDRDRAGRPEGQEGSENSKFFRQTYRKAKVSGPTGVSVPKEITLLENVQVGELAKKMNLKPGDVIGKLMKMGMMVTINNIIDAETASILADEYGCKVKVVSLYEETLIDEEKDSPEDYIHRPPVVTIMGHVDHGKTKLLDTIRKSSVIDTESGGITQHIGAYQVKTSRGEITFLDTPGHEAFTSMRARGAKVTDIVILVVAADDGVMPQTLEALSHAKDAKVPIIVAINKVDLPSANPDKIMQELANHGLQSEEWGGDTMYCKISAKENIGIDKLLESVLLQAEVLDLKANPKRRAKGTIVEAKLDPGRGAVATVLIQNGTLRVGDPFVAGVFSGRVRAMYDDYGHLIKEAGPAFPVQVTGLDGVPDAGAPFDAVEDEKEARNISQHRIEFERIGNAGAAGSKVTLENMNEFIKQGALKELKVIIKADVRGSAEAIKEALEKLSTADVKLNVIQSGAGAIVDMDVMLASASNAIIIGFHVRANPKTIALAEKEGVQIKYYSIIYQVVDEIKMAMEGLLEPERIEEVIGTAEIREVFKVSKIGNIAGCMVTSGKITKTSGVRVISDGVQVFDGKLKSLRRFKDEVNEVVNNFECGIQMDNFNDFKVGDTIEAYTVTTVKRKLE</sequence>
<keyword evidence="6 8" id="KW-0342">GTP-binding</keyword>
<feature type="compositionally biased region" description="Gly residues" evidence="10">
    <location>
        <begin position="179"/>
        <end position="194"/>
    </location>
</feature>
<evidence type="ECO:0000256" key="10">
    <source>
        <dbReference type="SAM" id="MobiDB-lite"/>
    </source>
</evidence>
<keyword evidence="8" id="KW-0963">Cytoplasm</keyword>
<keyword evidence="4 8" id="KW-0547">Nucleotide-binding</keyword>
<dbReference type="AlphaFoldDB" id="A0A4R9FQ68"/>
<evidence type="ECO:0000256" key="4">
    <source>
        <dbReference type="ARBA" id="ARBA00022741"/>
    </source>
</evidence>
<dbReference type="Gene3D" id="2.40.30.10">
    <property type="entry name" value="Translation factors"/>
    <property type="match status" value="2"/>
</dbReference>
<dbReference type="InterPro" id="IPR000178">
    <property type="entry name" value="TF_IF2_bacterial-like"/>
</dbReference>
<dbReference type="InterPro" id="IPR053905">
    <property type="entry name" value="EF-G-like_DII"/>
</dbReference>
<evidence type="ECO:0000259" key="11">
    <source>
        <dbReference type="PROSITE" id="PS51722"/>
    </source>
</evidence>
<reference evidence="12" key="1">
    <citation type="journal article" date="2019" name="PLoS Negl. Trop. Dis.">
        <title>Revisiting the worldwide diversity of Leptospira species in the environment.</title>
        <authorList>
            <person name="Vincent A.T."/>
            <person name="Schiettekatte O."/>
            <person name="Bourhy P."/>
            <person name="Veyrier F.J."/>
            <person name="Picardeau M."/>
        </authorList>
    </citation>
    <scope>NUCLEOTIDE SEQUENCE [LARGE SCALE GENOMIC DNA]</scope>
    <source>
        <strain evidence="12">SSS9</strain>
    </source>
</reference>
<feature type="region of interest" description="G-domain" evidence="8">
    <location>
        <begin position="456"/>
        <end position="604"/>
    </location>
</feature>
<dbReference type="FunFam" id="3.40.50.10050:FF:000001">
    <property type="entry name" value="Translation initiation factor IF-2"/>
    <property type="match status" value="1"/>
</dbReference>
<dbReference type="OrthoDB" id="9811804at2"/>
<dbReference type="InterPro" id="IPR023115">
    <property type="entry name" value="TIF_IF2_dom3"/>
</dbReference>
<dbReference type="InterPro" id="IPR005225">
    <property type="entry name" value="Small_GTP-bd"/>
</dbReference>
<dbReference type="NCBIfam" id="TIGR00231">
    <property type="entry name" value="small_GTP"/>
    <property type="match status" value="1"/>
</dbReference>
<dbReference type="Gene3D" id="3.40.50.300">
    <property type="entry name" value="P-loop containing nucleotide triphosphate hydrolases"/>
    <property type="match status" value="1"/>
</dbReference>
<dbReference type="Gene3D" id="3.40.50.10050">
    <property type="entry name" value="Translation initiation factor IF- 2, domain 3"/>
    <property type="match status" value="1"/>
</dbReference>
<feature type="compositionally biased region" description="Basic and acidic residues" evidence="10">
    <location>
        <begin position="1"/>
        <end position="12"/>
    </location>
</feature>
<evidence type="ECO:0000256" key="5">
    <source>
        <dbReference type="ARBA" id="ARBA00022917"/>
    </source>
</evidence>